<evidence type="ECO:0000313" key="2">
    <source>
        <dbReference type="Proteomes" id="UP001152747"/>
    </source>
</evidence>
<comment type="caution">
    <text evidence="1">The sequence shown here is derived from an EMBL/GenBank/DDBJ whole genome shotgun (WGS) entry which is preliminary data.</text>
</comment>
<dbReference type="Proteomes" id="UP001152747">
    <property type="component" value="Unassembled WGS sequence"/>
</dbReference>
<dbReference type="EMBL" id="CANHGI010000006">
    <property type="protein sequence ID" value="CAI5454013.1"/>
    <property type="molecule type" value="Genomic_DNA"/>
</dbReference>
<protein>
    <submittedName>
        <fullName evidence="1">Uncharacterized protein</fullName>
    </submittedName>
</protein>
<accession>A0A9P1N7I1</accession>
<keyword evidence="2" id="KW-1185">Reference proteome</keyword>
<gene>
    <name evidence="1" type="ORF">CAMP_LOCUS16650</name>
</gene>
<organism evidence="1 2">
    <name type="scientific">Caenorhabditis angaria</name>
    <dbReference type="NCBI Taxonomy" id="860376"/>
    <lineage>
        <taxon>Eukaryota</taxon>
        <taxon>Metazoa</taxon>
        <taxon>Ecdysozoa</taxon>
        <taxon>Nematoda</taxon>
        <taxon>Chromadorea</taxon>
        <taxon>Rhabditida</taxon>
        <taxon>Rhabditina</taxon>
        <taxon>Rhabditomorpha</taxon>
        <taxon>Rhabditoidea</taxon>
        <taxon>Rhabditidae</taxon>
        <taxon>Peloderinae</taxon>
        <taxon>Caenorhabditis</taxon>
    </lineage>
</organism>
<proteinExistence type="predicted"/>
<name>A0A9P1N7I1_9PELO</name>
<sequence length="110" mass="12840">MDEVVPIEVDGTPLSVHEEAYKTELLRNIEIIYSQSPIVQRNYPQYFYKCYADLIVNYETVLSSIQTKEDFEAKIDIIRVDISSLFHSTMILINRQEAPPPEIFEGLLWN</sequence>
<evidence type="ECO:0000313" key="1">
    <source>
        <dbReference type="EMBL" id="CAI5454013.1"/>
    </source>
</evidence>
<reference evidence="1" key="1">
    <citation type="submission" date="2022-11" db="EMBL/GenBank/DDBJ databases">
        <authorList>
            <person name="Kikuchi T."/>
        </authorList>
    </citation>
    <scope>NUCLEOTIDE SEQUENCE</scope>
    <source>
        <strain evidence="1">PS1010</strain>
    </source>
</reference>
<dbReference type="AlphaFoldDB" id="A0A9P1N7I1"/>